<dbReference type="Proteomes" id="UP000635477">
    <property type="component" value="Unassembled WGS sequence"/>
</dbReference>
<evidence type="ECO:0000256" key="2">
    <source>
        <dbReference type="SAM" id="SignalP"/>
    </source>
</evidence>
<comment type="caution">
    <text evidence="4">The sequence shown here is derived from an EMBL/GenBank/DDBJ whole genome shotgun (WGS) entry which is preliminary data.</text>
</comment>
<gene>
    <name evidence="4" type="ORF">FZEAL_7471</name>
</gene>
<comment type="similarity">
    <text evidence="1">Belongs to the sulfatase family.</text>
</comment>
<evidence type="ECO:0000313" key="4">
    <source>
        <dbReference type="EMBL" id="KAF4975790.1"/>
    </source>
</evidence>
<reference evidence="4" key="2">
    <citation type="submission" date="2020-05" db="EMBL/GenBank/DDBJ databases">
        <authorList>
            <person name="Kim H.-S."/>
            <person name="Proctor R.H."/>
            <person name="Brown D.W."/>
        </authorList>
    </citation>
    <scope>NUCLEOTIDE SEQUENCE</scope>
    <source>
        <strain evidence="4">NRRL 22465</strain>
    </source>
</reference>
<evidence type="ECO:0000259" key="3">
    <source>
        <dbReference type="Pfam" id="PF00884"/>
    </source>
</evidence>
<dbReference type="GO" id="GO:0005539">
    <property type="term" value="F:glycosaminoglycan binding"/>
    <property type="evidence" value="ECO:0007669"/>
    <property type="project" value="TreeGrafter"/>
</dbReference>
<dbReference type="GO" id="GO:0008449">
    <property type="term" value="F:N-acetylglucosamine-6-sulfatase activity"/>
    <property type="evidence" value="ECO:0007669"/>
    <property type="project" value="TreeGrafter"/>
</dbReference>
<organism evidence="4 5">
    <name type="scientific">Fusarium zealandicum</name>
    <dbReference type="NCBI Taxonomy" id="1053134"/>
    <lineage>
        <taxon>Eukaryota</taxon>
        <taxon>Fungi</taxon>
        <taxon>Dikarya</taxon>
        <taxon>Ascomycota</taxon>
        <taxon>Pezizomycotina</taxon>
        <taxon>Sordariomycetes</taxon>
        <taxon>Hypocreomycetidae</taxon>
        <taxon>Hypocreales</taxon>
        <taxon>Nectriaceae</taxon>
        <taxon>Fusarium</taxon>
        <taxon>Fusarium staphyleae species complex</taxon>
    </lineage>
</organism>
<keyword evidence="2" id="KW-0732">Signal</keyword>
<keyword evidence="5" id="KW-1185">Reference proteome</keyword>
<name>A0A8H4XIU4_9HYPO</name>
<dbReference type="CDD" id="cd16147">
    <property type="entry name" value="G6S"/>
    <property type="match status" value="1"/>
</dbReference>
<evidence type="ECO:0000256" key="1">
    <source>
        <dbReference type="ARBA" id="ARBA00008779"/>
    </source>
</evidence>
<reference evidence="4" key="1">
    <citation type="journal article" date="2020" name="BMC Genomics">
        <title>Correction to: Identification and distribution of gene clusters required for synthesis of sphingolipid metabolism inhibitors in diverse species of the filamentous fungus Fusarium.</title>
        <authorList>
            <person name="Kim H.S."/>
            <person name="Lohmar J.M."/>
            <person name="Busman M."/>
            <person name="Brown D.W."/>
            <person name="Naumann T.A."/>
            <person name="Divon H.H."/>
            <person name="Lysoe E."/>
            <person name="Uhlig S."/>
            <person name="Proctor R.H."/>
        </authorList>
    </citation>
    <scope>NUCLEOTIDE SEQUENCE</scope>
    <source>
        <strain evidence="4">NRRL 22465</strain>
    </source>
</reference>
<feature type="chain" id="PRO_5034260331" description="Sulfatase N-terminal domain-containing protein" evidence="2">
    <location>
        <begin position="20"/>
        <end position="619"/>
    </location>
</feature>
<dbReference type="OrthoDB" id="96314at2759"/>
<sequence length="619" mass="69100">MALLSSLFISLLAIGGVQGNKGHDGSAKPNIVFLMTDDQDRLLGSMDYMPVLQKEMVAKGTQFTQHYTTTAQCCPSRVSLLRGQAAHNTNVTNVMSPGGNYDKFVVAGHNDDYLPMWLKKAGYNVEYIGKFLNGHNILNYNPGPKGWDHVDNLIEPYTLAVNNVVMSANGDTPISYPGFHQTDVVRAKAQEEPFFLTLTPTSPHTDTSVGDTVPCQRHMNLFTNVTAPRSPNYNPSDEIQKTAGGYIGTLPLLEGRNISFTDHHQRSRLQSLIGIDEMLEDILSLLEKKGVLENTYVVFTSDNGYHLGSHRMLAGKTTSYAEDTNLPLVVRGPGVSSGISSSLPGTHLDLAMTFLDIAGLPKNEYPPFLDGRSLLPQWHKPTMEYPGQGQGNAQEVMNVEYWGGHRFDTLDAQIYPNNSYKSLRIVGEEFAFLYNHWCYTNEQELYNTVDDPYEIHNLLHNPEAQVLRLADRLNAMLLVTKSCAEDTCRDPWKVLLAEMKQSCGMKDKITTLKQAMNPKYDDFFSSLPKVNIQRCLDFQDAKNEAPFLPAESEQLGRAYRLPTDTFAHTLILKALVEPNEEPQGTLEQRHATLEDIMSKARELTADELKPGQPSTPRLI</sequence>
<protein>
    <recommendedName>
        <fullName evidence="3">Sulfatase N-terminal domain-containing protein</fullName>
    </recommendedName>
</protein>
<feature type="signal peptide" evidence="2">
    <location>
        <begin position="1"/>
        <end position="19"/>
    </location>
</feature>
<dbReference type="PANTHER" id="PTHR43108:SF8">
    <property type="entry name" value="SD21168P"/>
    <property type="match status" value="1"/>
</dbReference>
<accession>A0A8H4XIU4</accession>
<dbReference type="SUPFAM" id="SSF53649">
    <property type="entry name" value="Alkaline phosphatase-like"/>
    <property type="match status" value="1"/>
</dbReference>
<dbReference type="InterPro" id="IPR017850">
    <property type="entry name" value="Alkaline_phosphatase_core_sf"/>
</dbReference>
<dbReference type="AlphaFoldDB" id="A0A8H4XIU4"/>
<dbReference type="EMBL" id="JABEYC010000603">
    <property type="protein sequence ID" value="KAF4975790.1"/>
    <property type="molecule type" value="Genomic_DNA"/>
</dbReference>
<proteinExistence type="inferred from homology"/>
<feature type="domain" description="Sulfatase N-terminal" evidence="3">
    <location>
        <begin position="29"/>
        <end position="359"/>
    </location>
</feature>
<dbReference type="InterPro" id="IPR000917">
    <property type="entry name" value="Sulfatase_N"/>
</dbReference>
<evidence type="ECO:0000313" key="5">
    <source>
        <dbReference type="Proteomes" id="UP000635477"/>
    </source>
</evidence>
<dbReference type="Gene3D" id="3.40.720.10">
    <property type="entry name" value="Alkaline Phosphatase, subunit A"/>
    <property type="match status" value="1"/>
</dbReference>
<dbReference type="Pfam" id="PF00884">
    <property type="entry name" value="Sulfatase"/>
    <property type="match status" value="1"/>
</dbReference>
<dbReference type="PANTHER" id="PTHR43108">
    <property type="entry name" value="N-ACETYLGLUCOSAMINE-6-SULFATASE FAMILY MEMBER"/>
    <property type="match status" value="1"/>
</dbReference>